<dbReference type="EMBL" id="SOZE01000045">
    <property type="protein sequence ID" value="TFF33440.1"/>
    <property type="molecule type" value="Genomic_DNA"/>
</dbReference>
<protein>
    <submittedName>
        <fullName evidence="2">Uncharacterized protein</fullName>
    </submittedName>
</protein>
<evidence type="ECO:0000256" key="1">
    <source>
        <dbReference type="SAM" id="SignalP"/>
    </source>
</evidence>
<reference evidence="2 3" key="1">
    <citation type="journal article" date="2017" name="Int. J. Syst. Evol. Microbiol.">
        <title>Mucilaginibacterpsychrotolerans sp. nov., isolated from peatlands.</title>
        <authorList>
            <person name="Deng Y."/>
            <person name="Shen L."/>
            <person name="Xu B."/>
            <person name="Liu Y."/>
            <person name="Gu Z."/>
            <person name="Liu H."/>
            <person name="Zhou Y."/>
        </authorList>
    </citation>
    <scope>NUCLEOTIDE SEQUENCE [LARGE SCALE GENOMIC DNA]</scope>
    <source>
        <strain evidence="2 3">NH7-4</strain>
    </source>
</reference>
<gene>
    <name evidence="2" type="ORF">E2R66_25865</name>
</gene>
<name>A0A4Y8S4E4_9SPHI</name>
<comment type="caution">
    <text evidence="2">The sequence shown here is derived from an EMBL/GenBank/DDBJ whole genome shotgun (WGS) entry which is preliminary data.</text>
</comment>
<evidence type="ECO:0000313" key="2">
    <source>
        <dbReference type="EMBL" id="TFF33440.1"/>
    </source>
</evidence>
<dbReference type="AlphaFoldDB" id="A0A4Y8S4E4"/>
<dbReference type="RefSeq" id="WP_133228958.1">
    <property type="nucleotide sequence ID" value="NZ_SOZE01000045.1"/>
</dbReference>
<keyword evidence="1" id="KW-0732">Signal</keyword>
<sequence length="96" mass="10866">MKKLLLSIVLIVTALFTSQAQTAKPTRAETINYINQILEEACGLELKFTDGRYNNFTDMEKIVYYKPMYGAALSYDYATKKYSVTLGDVVYDSNGK</sequence>
<dbReference type="OrthoDB" id="1143459at2"/>
<feature type="signal peptide" evidence="1">
    <location>
        <begin position="1"/>
        <end position="22"/>
    </location>
</feature>
<keyword evidence="3" id="KW-1185">Reference proteome</keyword>
<feature type="chain" id="PRO_5021233020" evidence="1">
    <location>
        <begin position="23"/>
        <end position="96"/>
    </location>
</feature>
<evidence type="ECO:0000313" key="3">
    <source>
        <dbReference type="Proteomes" id="UP000297540"/>
    </source>
</evidence>
<proteinExistence type="predicted"/>
<organism evidence="2 3">
    <name type="scientific">Mucilaginibacter psychrotolerans</name>
    <dbReference type="NCBI Taxonomy" id="1524096"/>
    <lineage>
        <taxon>Bacteria</taxon>
        <taxon>Pseudomonadati</taxon>
        <taxon>Bacteroidota</taxon>
        <taxon>Sphingobacteriia</taxon>
        <taxon>Sphingobacteriales</taxon>
        <taxon>Sphingobacteriaceae</taxon>
        <taxon>Mucilaginibacter</taxon>
    </lineage>
</organism>
<dbReference type="Proteomes" id="UP000297540">
    <property type="component" value="Unassembled WGS sequence"/>
</dbReference>
<accession>A0A4Y8S4E4</accession>